<reference evidence="8 9" key="1">
    <citation type="submission" date="2024-02" db="EMBL/GenBank/DDBJ databases">
        <title>First draft genome assembly of two strains of Seiridium cardinale.</title>
        <authorList>
            <person name="Emiliani G."/>
            <person name="Scali E."/>
        </authorList>
    </citation>
    <scope>NUCLEOTIDE SEQUENCE [LARGE SCALE GENOMIC DNA]</scope>
    <source>
        <strain evidence="8 9">BM-138-000479</strain>
    </source>
</reference>
<feature type="region of interest" description="Disordered" evidence="6">
    <location>
        <begin position="536"/>
        <end position="556"/>
    </location>
</feature>
<dbReference type="Proteomes" id="UP001465668">
    <property type="component" value="Unassembled WGS sequence"/>
</dbReference>
<gene>
    <name evidence="8" type="ORF">SCAR479_02816</name>
</gene>
<dbReference type="CDD" id="cd12148">
    <property type="entry name" value="fungal_TF_MHR"/>
    <property type="match status" value="1"/>
</dbReference>
<organism evidence="8 9">
    <name type="scientific">Seiridium cardinale</name>
    <dbReference type="NCBI Taxonomy" id="138064"/>
    <lineage>
        <taxon>Eukaryota</taxon>
        <taxon>Fungi</taxon>
        <taxon>Dikarya</taxon>
        <taxon>Ascomycota</taxon>
        <taxon>Pezizomycotina</taxon>
        <taxon>Sordariomycetes</taxon>
        <taxon>Xylariomycetidae</taxon>
        <taxon>Amphisphaeriales</taxon>
        <taxon>Sporocadaceae</taxon>
        <taxon>Seiridium</taxon>
    </lineage>
</organism>
<accession>A0ABR2Y2F9</accession>
<sequence>MQNQGNTTPDHRPVLWPRTIPPPTIDFALMSAACQSFVQRFPEFGFIHQPTFFQDLQSGLVTPLKSAAILALCSGNKDFAQHEDIVDRCADFARQNIIAKVLDRPDADTVQTLIILSLYEWGNGRGFQSWMYLGMAIRMGEALISVPALSDREETFMSREITCRTLWACFIMDCILSGGKGRKESFRSETVPFPLPISDDEFAFQIQPEGTRSLLSRHAYQSSLAPTADIGLDNLDSQHYLSIIIQGFDISSAVTNWINAGGRREEPNDASAYPWNESSKWNKMMSALGHWRSGLSPHWLYSRSNNNMRAFAQRNQAPSFAMVNLLYYVTVIFLHREYTPFLPHRVERPQGPIDPPLLPNTHPQGWWANSAQSLFDAAVSIVDTVQGLESNGVKMRTPLMGFWMYTAAFTLQYGCSWPHMAQVSTDMQSKYEWAMSWLREVNQEWKICNGWIKTIGSLQILYDGIKQDVSRYLTVGRDSFVELEDNVQRLAEVETSPSASGEPAHILVALSQSGLVPPRQPNTHSPQDRIDTAEQDSGWIPLNSQPVPGGRNDLGHSALQEIHDPAYSHQTTDNMDEQRI</sequence>
<dbReference type="PANTHER" id="PTHR47338:SF19">
    <property type="entry name" value="ZN(II)2CYS6 TRANSCRIPTION FACTOR (EUROFUNG)"/>
    <property type="match status" value="1"/>
</dbReference>
<evidence type="ECO:0000256" key="1">
    <source>
        <dbReference type="ARBA" id="ARBA00004123"/>
    </source>
</evidence>
<keyword evidence="2" id="KW-0479">Metal-binding</keyword>
<evidence type="ECO:0000259" key="7">
    <source>
        <dbReference type="SMART" id="SM00906"/>
    </source>
</evidence>
<dbReference type="InterPro" id="IPR050815">
    <property type="entry name" value="TF_fung"/>
</dbReference>
<evidence type="ECO:0000256" key="2">
    <source>
        <dbReference type="ARBA" id="ARBA00022723"/>
    </source>
</evidence>
<evidence type="ECO:0000256" key="5">
    <source>
        <dbReference type="ARBA" id="ARBA00023242"/>
    </source>
</evidence>
<proteinExistence type="predicted"/>
<keyword evidence="4" id="KW-0804">Transcription</keyword>
<dbReference type="SMART" id="SM00906">
    <property type="entry name" value="Fungal_trans"/>
    <property type="match status" value="1"/>
</dbReference>
<dbReference type="PANTHER" id="PTHR47338">
    <property type="entry name" value="ZN(II)2CYS6 TRANSCRIPTION FACTOR (EUROFUNG)-RELATED"/>
    <property type="match status" value="1"/>
</dbReference>
<comment type="subcellular location">
    <subcellularLocation>
        <location evidence="1">Nucleus</location>
    </subcellularLocation>
</comment>
<evidence type="ECO:0000256" key="3">
    <source>
        <dbReference type="ARBA" id="ARBA00023015"/>
    </source>
</evidence>
<keyword evidence="9" id="KW-1185">Reference proteome</keyword>
<dbReference type="Pfam" id="PF04082">
    <property type="entry name" value="Fungal_trans"/>
    <property type="match status" value="1"/>
</dbReference>
<evidence type="ECO:0000313" key="8">
    <source>
        <dbReference type="EMBL" id="KAK9780179.1"/>
    </source>
</evidence>
<evidence type="ECO:0000256" key="6">
    <source>
        <dbReference type="SAM" id="MobiDB-lite"/>
    </source>
</evidence>
<protein>
    <recommendedName>
        <fullName evidence="7">Xylanolytic transcriptional activator regulatory domain-containing protein</fullName>
    </recommendedName>
</protein>
<evidence type="ECO:0000313" key="9">
    <source>
        <dbReference type="Proteomes" id="UP001465668"/>
    </source>
</evidence>
<feature type="domain" description="Xylanolytic transcriptional activator regulatory" evidence="7">
    <location>
        <begin position="129"/>
        <end position="202"/>
    </location>
</feature>
<dbReference type="EMBL" id="JARVKM010000007">
    <property type="protein sequence ID" value="KAK9780179.1"/>
    <property type="molecule type" value="Genomic_DNA"/>
</dbReference>
<comment type="caution">
    <text evidence="8">The sequence shown here is derived from an EMBL/GenBank/DDBJ whole genome shotgun (WGS) entry which is preliminary data.</text>
</comment>
<keyword evidence="5" id="KW-0539">Nucleus</keyword>
<dbReference type="InterPro" id="IPR007219">
    <property type="entry name" value="XnlR_reg_dom"/>
</dbReference>
<evidence type="ECO:0000256" key="4">
    <source>
        <dbReference type="ARBA" id="ARBA00023163"/>
    </source>
</evidence>
<keyword evidence="3" id="KW-0805">Transcription regulation</keyword>
<name>A0ABR2Y2F9_9PEZI</name>